<dbReference type="AlphaFoldDB" id="A0A5Q0M568"/>
<gene>
    <name evidence="1" type="ORF">GFK26_18330</name>
</gene>
<name>A0A5Q0M568_VARPD</name>
<evidence type="ECO:0000313" key="1">
    <source>
        <dbReference type="EMBL" id="QFZ84586.1"/>
    </source>
</evidence>
<dbReference type="EMBL" id="CP045644">
    <property type="protein sequence ID" value="QFZ84586.1"/>
    <property type="molecule type" value="Genomic_DNA"/>
</dbReference>
<accession>A0A5Q0M568</accession>
<organism evidence="1 2">
    <name type="scientific">Variovorax paradoxus</name>
    <dbReference type="NCBI Taxonomy" id="34073"/>
    <lineage>
        <taxon>Bacteria</taxon>
        <taxon>Pseudomonadati</taxon>
        <taxon>Pseudomonadota</taxon>
        <taxon>Betaproteobacteria</taxon>
        <taxon>Burkholderiales</taxon>
        <taxon>Comamonadaceae</taxon>
        <taxon>Variovorax</taxon>
    </lineage>
</organism>
<evidence type="ECO:0000313" key="2">
    <source>
        <dbReference type="Proteomes" id="UP000326780"/>
    </source>
</evidence>
<reference evidence="1 2" key="1">
    <citation type="submission" date="2019-10" db="EMBL/GenBank/DDBJ databases">
        <title>Complete genome sequence of Variovorax paradoxus 5C-2.</title>
        <authorList>
            <person name="Gogoleva N.E."/>
            <person name="Balkin A.S."/>
        </authorList>
    </citation>
    <scope>NUCLEOTIDE SEQUENCE [LARGE SCALE GENOMIC DNA]</scope>
    <source>
        <strain evidence="1 2">5C-2</strain>
    </source>
</reference>
<sequence length="110" mass="12922">MARLSPYLAKFKASEPTPNYLEQVGPPTPWKLYEAVVFADTGTKPPMDSFRFARMKHEDRIEAIEFYRGRVVQQEMVHTRALAAIEAEARRERDRERRLMPDLEERLGAW</sequence>
<dbReference type="RefSeq" id="WP_153283204.1">
    <property type="nucleotide sequence ID" value="NZ_CP045644.1"/>
</dbReference>
<dbReference type="Proteomes" id="UP000326780">
    <property type="component" value="Chromosome"/>
</dbReference>
<proteinExistence type="predicted"/>
<protein>
    <submittedName>
        <fullName evidence="1">Uncharacterized protein</fullName>
    </submittedName>
</protein>